<dbReference type="EMBL" id="CAWUPB010001160">
    <property type="protein sequence ID" value="CAK7341087.1"/>
    <property type="molecule type" value="Genomic_DNA"/>
</dbReference>
<dbReference type="FunFam" id="2.60.120.330:FF:000005">
    <property type="entry name" value="1-aminocyclopropane-1-carboxylate oxidase homolog 1"/>
    <property type="match status" value="1"/>
</dbReference>
<evidence type="ECO:0000256" key="4">
    <source>
        <dbReference type="ARBA" id="ARBA00023002"/>
    </source>
</evidence>
<protein>
    <recommendedName>
        <fullName evidence="7">Fe2OG dioxygenase domain-containing protein</fullName>
    </recommendedName>
</protein>
<comment type="cofactor">
    <cofactor evidence="1">
        <name>Fe cation</name>
        <dbReference type="ChEBI" id="CHEBI:24875"/>
    </cofactor>
</comment>
<dbReference type="GO" id="GO:0051213">
    <property type="term" value="F:dioxygenase activity"/>
    <property type="evidence" value="ECO:0007669"/>
    <property type="project" value="UniProtKB-ARBA"/>
</dbReference>
<dbReference type="Pfam" id="PF03171">
    <property type="entry name" value="2OG-FeII_Oxy"/>
    <property type="match status" value="1"/>
</dbReference>
<organism evidence="8 9">
    <name type="scientific">Dovyalis caffra</name>
    <dbReference type="NCBI Taxonomy" id="77055"/>
    <lineage>
        <taxon>Eukaryota</taxon>
        <taxon>Viridiplantae</taxon>
        <taxon>Streptophyta</taxon>
        <taxon>Embryophyta</taxon>
        <taxon>Tracheophyta</taxon>
        <taxon>Spermatophyta</taxon>
        <taxon>Magnoliopsida</taxon>
        <taxon>eudicotyledons</taxon>
        <taxon>Gunneridae</taxon>
        <taxon>Pentapetalae</taxon>
        <taxon>rosids</taxon>
        <taxon>fabids</taxon>
        <taxon>Malpighiales</taxon>
        <taxon>Salicaceae</taxon>
        <taxon>Flacourtieae</taxon>
        <taxon>Dovyalis</taxon>
    </lineage>
</organism>
<feature type="domain" description="Fe2OG dioxygenase" evidence="7">
    <location>
        <begin position="232"/>
        <end position="332"/>
    </location>
</feature>
<proteinExistence type="inferred from homology"/>
<evidence type="ECO:0000313" key="9">
    <source>
        <dbReference type="Proteomes" id="UP001314170"/>
    </source>
</evidence>
<reference evidence="8 9" key="1">
    <citation type="submission" date="2024-01" db="EMBL/GenBank/DDBJ databases">
        <authorList>
            <person name="Waweru B."/>
        </authorList>
    </citation>
    <scope>NUCLEOTIDE SEQUENCE [LARGE SCALE GENOMIC DNA]</scope>
</reference>
<keyword evidence="3 6" id="KW-0479">Metal-binding</keyword>
<dbReference type="Pfam" id="PF14226">
    <property type="entry name" value="DIOX_N"/>
    <property type="match status" value="1"/>
</dbReference>
<comment type="caution">
    <text evidence="8">The sequence shown here is derived from an EMBL/GenBank/DDBJ whole genome shotgun (WGS) entry which is preliminary data.</text>
</comment>
<dbReference type="InterPro" id="IPR027443">
    <property type="entry name" value="IPNS-like_sf"/>
</dbReference>
<dbReference type="PANTHER" id="PTHR10209:SF884">
    <property type="entry name" value="1-AMINOCYCLOPROPANE-1-CARBOXYLATE OXIDASE HOMOLOG 1-LIKE"/>
    <property type="match status" value="1"/>
</dbReference>
<dbReference type="PANTHER" id="PTHR10209">
    <property type="entry name" value="OXIDOREDUCTASE, 2OG-FE II OXYGENASE FAMILY PROTEIN"/>
    <property type="match status" value="1"/>
</dbReference>
<dbReference type="InterPro" id="IPR026992">
    <property type="entry name" value="DIOX_N"/>
</dbReference>
<dbReference type="Proteomes" id="UP001314170">
    <property type="component" value="Unassembled WGS sequence"/>
</dbReference>
<evidence type="ECO:0000256" key="3">
    <source>
        <dbReference type="ARBA" id="ARBA00022723"/>
    </source>
</evidence>
<keyword evidence="5 6" id="KW-0408">Iron</keyword>
<evidence type="ECO:0000256" key="2">
    <source>
        <dbReference type="ARBA" id="ARBA00008056"/>
    </source>
</evidence>
<dbReference type="PROSITE" id="PS51471">
    <property type="entry name" value="FE2OG_OXY"/>
    <property type="match status" value="1"/>
</dbReference>
<evidence type="ECO:0000313" key="8">
    <source>
        <dbReference type="EMBL" id="CAK7341087.1"/>
    </source>
</evidence>
<accession>A0AAV1RYY4</accession>
<name>A0AAV1RYY4_9ROSI</name>
<evidence type="ECO:0000256" key="5">
    <source>
        <dbReference type="ARBA" id="ARBA00023004"/>
    </source>
</evidence>
<dbReference type="Gene3D" id="2.60.120.330">
    <property type="entry name" value="B-lactam Antibiotic, Isopenicillin N Synthase, Chain"/>
    <property type="match status" value="1"/>
</dbReference>
<keyword evidence="4 6" id="KW-0560">Oxidoreductase</keyword>
<dbReference type="GO" id="GO:0046872">
    <property type="term" value="F:metal ion binding"/>
    <property type="evidence" value="ECO:0007669"/>
    <property type="project" value="UniProtKB-KW"/>
</dbReference>
<evidence type="ECO:0000259" key="7">
    <source>
        <dbReference type="PROSITE" id="PS51471"/>
    </source>
</evidence>
<evidence type="ECO:0000256" key="1">
    <source>
        <dbReference type="ARBA" id="ARBA00001962"/>
    </source>
</evidence>
<dbReference type="SUPFAM" id="SSF51197">
    <property type="entry name" value="Clavaminate synthase-like"/>
    <property type="match status" value="1"/>
</dbReference>
<comment type="similarity">
    <text evidence="2 6">Belongs to the iron/ascorbate-dependent oxidoreductase family.</text>
</comment>
<sequence>MENTKMQPDLVQNESVYDIEKELQAFDESKAGVKGLVDAGIVKIPPFFVVPESEVSCQPSPADFQIPVIDLKGIHEDDARRRKIVDQIRNASETWGFFQVVNHGISKDVMEGMIEGVKRFHEEKNKVKKEYYTRDTKKKVTYTSNSLLYKAKAANWRDTLYFRIAPDDPDPEEYPAVCRQFFVLNSLPHFLPQEIAIKYSASIRRLGDTLLELLSEALGLKPNHLTEFGCAKGLNIMCHYYPACPEPNRTLGSSPHNDPDFFTILLQDHIGGLQVFHQDHWVDVSPIAGAFVVNIVIVLKQLISNGKFKSSEHRVLANLIGPRISVTSFFAIYDRICGPIKELTSDENPPLYKEVLLKDYIIQYRWKERDGGISILDRFRLLEIQSLLNLPSRQPEGIYISISIGVAIKHCLHICLLHLQTCGWIPPLPELYLSHVSKTVECFHEI</sequence>
<gene>
    <name evidence="8" type="ORF">DCAF_LOCUS16107</name>
</gene>
<dbReference type="InterPro" id="IPR044861">
    <property type="entry name" value="IPNS-like_FE2OG_OXY"/>
</dbReference>
<dbReference type="AlphaFoldDB" id="A0AAV1RYY4"/>
<dbReference type="InterPro" id="IPR005123">
    <property type="entry name" value="Oxoglu/Fe-dep_dioxygenase_dom"/>
</dbReference>
<evidence type="ECO:0000256" key="6">
    <source>
        <dbReference type="RuleBase" id="RU003682"/>
    </source>
</evidence>
<keyword evidence="9" id="KW-1185">Reference proteome</keyword>